<dbReference type="InterPro" id="IPR029063">
    <property type="entry name" value="SAM-dependent_MTases_sf"/>
</dbReference>
<keyword evidence="2" id="KW-0489">Methyltransferase</keyword>
<dbReference type="CDD" id="cd02440">
    <property type="entry name" value="AdoMet_MTases"/>
    <property type="match status" value="1"/>
</dbReference>
<accession>A0ABS2R8L0</accession>
<evidence type="ECO:0000259" key="5">
    <source>
        <dbReference type="Pfam" id="PF08241"/>
    </source>
</evidence>
<dbReference type="Proteomes" id="UP000823485">
    <property type="component" value="Unassembled WGS sequence"/>
</dbReference>
<keyword evidence="7" id="KW-1185">Reference proteome</keyword>
<dbReference type="EMBL" id="JAFBFH010000020">
    <property type="protein sequence ID" value="MBM7715949.1"/>
    <property type="molecule type" value="Genomic_DNA"/>
</dbReference>
<evidence type="ECO:0000256" key="2">
    <source>
        <dbReference type="ARBA" id="ARBA00022603"/>
    </source>
</evidence>
<dbReference type="Pfam" id="PF08241">
    <property type="entry name" value="Methyltransf_11"/>
    <property type="match status" value="1"/>
</dbReference>
<keyword evidence="6" id="KW-0830">Ubiquinone</keyword>
<dbReference type="PANTHER" id="PTHR44307">
    <property type="entry name" value="PHOSPHOETHANOLAMINE METHYLTRANSFERASE"/>
    <property type="match status" value="1"/>
</dbReference>
<evidence type="ECO:0000256" key="1">
    <source>
        <dbReference type="ARBA" id="ARBA00005189"/>
    </source>
</evidence>
<evidence type="ECO:0000313" key="7">
    <source>
        <dbReference type="Proteomes" id="UP000823485"/>
    </source>
</evidence>
<dbReference type="Gene3D" id="3.40.50.150">
    <property type="entry name" value="Vaccinia Virus protein VP39"/>
    <property type="match status" value="1"/>
</dbReference>
<name>A0ABS2R8L0_9BACI</name>
<dbReference type="SUPFAM" id="SSF53335">
    <property type="entry name" value="S-adenosyl-L-methionine-dependent methyltransferases"/>
    <property type="match status" value="1"/>
</dbReference>
<evidence type="ECO:0000313" key="6">
    <source>
        <dbReference type="EMBL" id="MBM7715949.1"/>
    </source>
</evidence>
<dbReference type="InterPro" id="IPR013216">
    <property type="entry name" value="Methyltransf_11"/>
</dbReference>
<protein>
    <submittedName>
        <fullName evidence="6">Ubiquinone/menaquinone biosynthesis C-methylase UbiE</fullName>
    </submittedName>
</protein>
<gene>
    <name evidence="6" type="ORF">JOC94_002960</name>
</gene>
<comment type="pathway">
    <text evidence="4">Phospholipid metabolism.</text>
</comment>
<comment type="pathway">
    <text evidence="1">Lipid metabolism.</text>
</comment>
<organism evidence="6 7">
    <name type="scientific">Siminovitchia thermophila</name>
    <dbReference type="NCBI Taxonomy" id="1245522"/>
    <lineage>
        <taxon>Bacteria</taxon>
        <taxon>Bacillati</taxon>
        <taxon>Bacillota</taxon>
        <taxon>Bacilli</taxon>
        <taxon>Bacillales</taxon>
        <taxon>Bacillaceae</taxon>
        <taxon>Siminovitchia</taxon>
    </lineage>
</organism>
<comment type="caution">
    <text evidence="6">The sequence shown here is derived from an EMBL/GenBank/DDBJ whole genome shotgun (WGS) entry which is preliminary data.</text>
</comment>
<feature type="domain" description="Methyltransferase type 11" evidence="5">
    <location>
        <begin position="41"/>
        <end position="135"/>
    </location>
</feature>
<proteinExistence type="predicted"/>
<evidence type="ECO:0000256" key="3">
    <source>
        <dbReference type="ARBA" id="ARBA00022679"/>
    </source>
</evidence>
<evidence type="ECO:0000256" key="4">
    <source>
        <dbReference type="ARBA" id="ARBA00025707"/>
    </source>
</evidence>
<keyword evidence="3" id="KW-0808">Transferase</keyword>
<reference evidence="6 7" key="1">
    <citation type="submission" date="2021-01" db="EMBL/GenBank/DDBJ databases">
        <title>Genomic Encyclopedia of Type Strains, Phase IV (KMG-IV): sequencing the most valuable type-strain genomes for metagenomic binning, comparative biology and taxonomic classification.</title>
        <authorList>
            <person name="Goeker M."/>
        </authorList>
    </citation>
    <scope>NUCLEOTIDE SEQUENCE [LARGE SCALE GENOMIC DNA]</scope>
    <source>
        <strain evidence="6 7">DSM 105453</strain>
    </source>
</reference>
<dbReference type="PANTHER" id="PTHR44307:SF2">
    <property type="entry name" value="PHOSPHOETHANOLAMINE METHYLTRANSFERASE ISOFORM X1"/>
    <property type="match status" value="1"/>
</dbReference>
<sequence>MESTYLNCLAFFGVGGAHPGGLQLTKNILSREKIGSTTKILDVGCGTGQTSAYIAKKYGCHVTALDCHTIMIEKAKKRFRSLQLPVVTCYGSAEHLPFEDESFDMILSESVTAFTDVSKSIPEYKRVLKPNGILLAIEMTLENLITEAELAQILHFYGVRQLLSEAEWRAHFQKAGFRQVLSENFKLHPDAQNMCHALDFSLSKNIDPSYFHTLHQHQYLSMIYKDRLGCRIYRCQ</sequence>